<reference evidence="1" key="1">
    <citation type="submission" date="2023-03" db="UniProtKB">
        <authorList>
            <consortium name="EnsemblPlants"/>
        </authorList>
    </citation>
    <scope>IDENTIFICATION</scope>
</reference>
<evidence type="ECO:0000313" key="1">
    <source>
        <dbReference type="EnsemblPlants" id="MELO3C030824.2.1"/>
    </source>
</evidence>
<dbReference type="EnsemblPlants" id="MELO3C030824.2.1">
    <property type="protein sequence ID" value="MELO3C030824.2.1"/>
    <property type="gene ID" value="MELO3C030824.2"/>
</dbReference>
<name>A0A9I9E9S5_CUCME</name>
<proteinExistence type="predicted"/>
<organism evidence="1">
    <name type="scientific">Cucumis melo</name>
    <name type="common">Muskmelon</name>
    <dbReference type="NCBI Taxonomy" id="3656"/>
    <lineage>
        <taxon>Eukaryota</taxon>
        <taxon>Viridiplantae</taxon>
        <taxon>Streptophyta</taxon>
        <taxon>Embryophyta</taxon>
        <taxon>Tracheophyta</taxon>
        <taxon>Spermatophyta</taxon>
        <taxon>Magnoliopsida</taxon>
        <taxon>eudicotyledons</taxon>
        <taxon>Gunneridae</taxon>
        <taxon>Pentapetalae</taxon>
        <taxon>rosids</taxon>
        <taxon>fabids</taxon>
        <taxon>Cucurbitales</taxon>
        <taxon>Cucurbitaceae</taxon>
        <taxon>Benincaseae</taxon>
        <taxon>Cucumis</taxon>
    </lineage>
</organism>
<dbReference type="AlphaFoldDB" id="A0A9I9E9S5"/>
<accession>A0A9I9E9S5</accession>
<protein>
    <submittedName>
        <fullName evidence="1">Uncharacterized protein</fullName>
    </submittedName>
</protein>
<sequence length="119" mass="13260">MTLGSLFLEGPCCLESIPFLTFRTRQPNLQPIRVVPAWVSFGITNYLGLCGPTGRQSSMDIDMTRVTRRGPRIPIVLASLRDPTYIGSNSITQKSCKDKSTINNYLQGQVPKSKHAEFE</sequence>
<dbReference type="Gramene" id="MELO3C030824.2.1">
    <property type="protein sequence ID" value="MELO3C030824.2.1"/>
    <property type="gene ID" value="MELO3C030824.2"/>
</dbReference>